<protein>
    <submittedName>
        <fullName evidence="1">Uncharacterized protein</fullName>
    </submittedName>
</protein>
<name>A0A392SJS5_9FABA</name>
<comment type="caution">
    <text evidence="1">The sequence shown here is derived from an EMBL/GenBank/DDBJ whole genome shotgun (WGS) entry which is preliminary data.</text>
</comment>
<feature type="non-terminal residue" evidence="1">
    <location>
        <position position="1"/>
    </location>
</feature>
<evidence type="ECO:0000313" key="1">
    <source>
        <dbReference type="EMBL" id="MCI48697.1"/>
    </source>
</evidence>
<evidence type="ECO:0000313" key="2">
    <source>
        <dbReference type="Proteomes" id="UP000265520"/>
    </source>
</evidence>
<keyword evidence="2" id="KW-1185">Reference proteome</keyword>
<reference evidence="1 2" key="1">
    <citation type="journal article" date="2018" name="Front. Plant Sci.">
        <title>Red Clover (Trifolium pratense) and Zigzag Clover (T. medium) - A Picture of Genomic Similarities and Differences.</title>
        <authorList>
            <person name="Dluhosova J."/>
            <person name="Istvanek J."/>
            <person name="Nedelnik J."/>
            <person name="Repkova J."/>
        </authorList>
    </citation>
    <scope>NUCLEOTIDE SEQUENCE [LARGE SCALE GENOMIC DNA]</scope>
    <source>
        <strain evidence="2">cv. 10/8</strain>
        <tissue evidence="1">Leaf</tissue>
    </source>
</reference>
<sequence length="103" mass="11867">VDSLYRTELVTESDGSARLDEHGVQVTRRMARFPLKWTMRHFDESTDSYLTKDETLSEDERVGLDKLKKFVDSFKQTCYVTKAGAQALDSKGRPCVEKRFVNT</sequence>
<dbReference type="Proteomes" id="UP000265520">
    <property type="component" value="Unassembled WGS sequence"/>
</dbReference>
<proteinExistence type="predicted"/>
<dbReference type="EMBL" id="LXQA010390291">
    <property type="protein sequence ID" value="MCI48697.1"/>
    <property type="molecule type" value="Genomic_DNA"/>
</dbReference>
<accession>A0A392SJS5</accession>
<organism evidence="1 2">
    <name type="scientific">Trifolium medium</name>
    <dbReference type="NCBI Taxonomy" id="97028"/>
    <lineage>
        <taxon>Eukaryota</taxon>
        <taxon>Viridiplantae</taxon>
        <taxon>Streptophyta</taxon>
        <taxon>Embryophyta</taxon>
        <taxon>Tracheophyta</taxon>
        <taxon>Spermatophyta</taxon>
        <taxon>Magnoliopsida</taxon>
        <taxon>eudicotyledons</taxon>
        <taxon>Gunneridae</taxon>
        <taxon>Pentapetalae</taxon>
        <taxon>rosids</taxon>
        <taxon>fabids</taxon>
        <taxon>Fabales</taxon>
        <taxon>Fabaceae</taxon>
        <taxon>Papilionoideae</taxon>
        <taxon>50 kb inversion clade</taxon>
        <taxon>NPAAA clade</taxon>
        <taxon>Hologalegina</taxon>
        <taxon>IRL clade</taxon>
        <taxon>Trifolieae</taxon>
        <taxon>Trifolium</taxon>
    </lineage>
</organism>
<dbReference type="AlphaFoldDB" id="A0A392SJS5"/>
<feature type="non-terminal residue" evidence="1">
    <location>
        <position position="103"/>
    </location>
</feature>